<proteinExistence type="predicted"/>
<reference evidence="1 2" key="1">
    <citation type="submission" date="2017-02" db="EMBL/GenBank/DDBJ databases">
        <title>Complete genome sequence of the drought resistance-promoting endophyte Pantoea alhagi LTYR-11Z.</title>
        <authorList>
            <person name="Zhang L."/>
        </authorList>
    </citation>
    <scope>NUCLEOTIDE SEQUENCE [LARGE SCALE GENOMIC DNA]</scope>
    <source>
        <strain evidence="1 2">LTYR-11Z</strain>
    </source>
</reference>
<dbReference type="KEGG" id="palh:B1H58_04605"/>
<dbReference type="PANTHER" id="PTHR43464:SF94">
    <property type="entry name" value="MALONYL-[ACYL-CARRIER PROTEIN] O-METHYLTRANSFERASE"/>
    <property type="match status" value="1"/>
</dbReference>
<dbReference type="Pfam" id="PF13489">
    <property type="entry name" value="Methyltransf_23"/>
    <property type="match status" value="1"/>
</dbReference>
<dbReference type="SUPFAM" id="SSF53335">
    <property type="entry name" value="S-adenosyl-L-methionine-dependent methyltransferases"/>
    <property type="match status" value="1"/>
</dbReference>
<sequence>MSINYYQQHAQRFFDETVRVDMSALHDRFLAYLPPGARILDAGCGSGRDASAFLARGYAVEAFDASFEMAQRAAALIGLPVPVMRFEDFSAPARYDGIWCCASLLHVAEADLPAVFTRLANALKPNGVWYLSFKLGRGEREKDGRRFTDMDEARLRKLMRALPELEVKAVWQTADKRVGRDEAWVNGLVMKVG</sequence>
<name>A0A1W6B2P5_9GAMM</name>
<dbReference type="AlphaFoldDB" id="A0A1W6B2P5"/>
<dbReference type="CDD" id="cd02440">
    <property type="entry name" value="AdoMet_MTases"/>
    <property type="match status" value="1"/>
</dbReference>
<keyword evidence="1" id="KW-0808">Transferase</keyword>
<organism evidence="1 2">
    <name type="scientific">Pantoea alhagi</name>
    <dbReference type="NCBI Taxonomy" id="1891675"/>
    <lineage>
        <taxon>Bacteria</taxon>
        <taxon>Pseudomonadati</taxon>
        <taxon>Pseudomonadota</taxon>
        <taxon>Gammaproteobacteria</taxon>
        <taxon>Enterobacterales</taxon>
        <taxon>Erwiniaceae</taxon>
        <taxon>Pantoea</taxon>
    </lineage>
</organism>
<dbReference type="Gene3D" id="3.40.50.150">
    <property type="entry name" value="Vaccinia Virus protein VP39"/>
    <property type="match status" value="1"/>
</dbReference>
<dbReference type="Proteomes" id="UP000192900">
    <property type="component" value="Chromosome"/>
</dbReference>
<dbReference type="PANTHER" id="PTHR43464">
    <property type="entry name" value="METHYLTRANSFERASE"/>
    <property type="match status" value="1"/>
</dbReference>
<keyword evidence="1" id="KW-0489">Methyltransferase</keyword>
<dbReference type="EMBL" id="CP019706">
    <property type="protein sequence ID" value="ARJ41361.1"/>
    <property type="molecule type" value="Genomic_DNA"/>
</dbReference>
<evidence type="ECO:0000313" key="2">
    <source>
        <dbReference type="Proteomes" id="UP000192900"/>
    </source>
</evidence>
<dbReference type="GO" id="GO:0032259">
    <property type="term" value="P:methylation"/>
    <property type="evidence" value="ECO:0007669"/>
    <property type="project" value="UniProtKB-KW"/>
</dbReference>
<dbReference type="InterPro" id="IPR029063">
    <property type="entry name" value="SAM-dependent_MTases_sf"/>
</dbReference>
<accession>A0A1W6B2P5</accession>
<protein>
    <submittedName>
        <fullName evidence="1">SAM-dependent methyltransferase</fullName>
    </submittedName>
</protein>
<dbReference type="STRING" id="1891675.B1H58_04605"/>
<dbReference type="GO" id="GO:0008168">
    <property type="term" value="F:methyltransferase activity"/>
    <property type="evidence" value="ECO:0007669"/>
    <property type="project" value="UniProtKB-KW"/>
</dbReference>
<evidence type="ECO:0000313" key="1">
    <source>
        <dbReference type="EMBL" id="ARJ41361.1"/>
    </source>
</evidence>
<dbReference type="OrthoDB" id="9772751at2"/>
<keyword evidence="2" id="KW-1185">Reference proteome</keyword>
<gene>
    <name evidence="1" type="ORF">B1H58_04605</name>
</gene>
<dbReference type="RefSeq" id="WP_085068203.1">
    <property type="nucleotide sequence ID" value="NZ_CP019706.1"/>
</dbReference>